<feature type="region of interest" description="Disordered" evidence="24">
    <location>
        <begin position="1121"/>
        <end position="1148"/>
    </location>
</feature>
<sequence>MVAFKTENLTSWDTELSQDPTYSLASSVLQQRSTDELLINSTVKIPNVFSNVIDPEGAPITNQKASGRCWLFATTNMLRRTGAEKLNLKEFQLSQTYLFFYDKLEKCNYFLDKIAETHEEDVDSRLVQALLFDPTSDGGQFTMVQNLLEKYAVVPIDVYPDTFTSTNSRKLNELLKSKLREYAEILREKKSSGEDVDSTKSSMMKEIYKYMTIFLGQPPKPEEKFTWEYYDKDKKYNKITMTPHEFYAKYIDYDYTNSVSIVNDPRNPYERVLKVKDLNNMSGGREVKYLNLPNEVLTDLIVKRIKANKPVFFGSHTPKYMHKKKGIMDVNLFHYDSFGFKQNQKKASRVKYGESLMTHAMLITGVNIDDKTGKPNRYRVENSWGKDSGIDGYYIMTQNYFEEWCYQIVVELDEIKEYAHLLDQEPIELPLWDPMGALASLLGPLRQVSILTFPPYSPPRNTFLTSSHTPRKSINTHTVMRFPLTTLYSLVLALGSICSATTVPPKDHISRDYFAISLDSPAVLDDISSLFPDWRYEHPARGNPGYHIFSQDKQLGGIEDLHEDDQFMIHDDNHTSRLAKRGLLGSGVRTIHKIYPKRLHKRAPIPGNPPIDSSQEKMLEAREQFHINDPLFSAQWHLINGPYPGHDVNVTGVWAQNITGHGIVAAVIDDGLDYESADLKDNFFAKGSWDFNANQQLPKPTLADDYHGTRCAGEIAAVKNDVCGVGVAFDAKVAGIRILSGEITTEDEAAAMVYGLETNDIYSCSWGPSDDGKTMQAPDMLVKNAIRRGITEGRDGKGAVYVFASGNGGMKGDNCNYDGYTNSIYSITVGAIDHKGIHPPYAEACSAVLVVTYSSGSGEHIHSTDIRGKCSDNHGGTSAAAPLAAGIYTLVLEANPELTWRDVQYITIESSVTVNENDGQYQDTPVGKYSHKYGFGKLDAGALVELAKNWKNVNEQINATTEVYEPNTGVAKEYTHDFDVDILNDFKNLEHVILTLNMDTSIRGQVSIDLESPSGIVSNLGVVRQRDMSNEGFSNWNFMSVAHWGDESAAGKWKLKVKNHDGTNKVNFKNFKMTFFGQKRDSDDSDKGADVVESSSVATSSSTTLPNTSTVASSFTSSTTVASSASSTTAEPTTHYEGDGHDHSNDEHRGKYLQATTHYAEYFFALIIVGFIALIIYNRFASRSARRREQYEFDIIRPEDTDSESELELENQLNNMEDTRLATGFPSERLRRSDSFEIDTDDDDDETNTGNSGKGDGNKRKDDDPAHQV</sequence>
<dbReference type="GO" id="GO:0004197">
    <property type="term" value="F:cysteine-type endopeptidase activity"/>
    <property type="evidence" value="ECO:0007669"/>
    <property type="project" value="UniProtKB-EC"/>
</dbReference>
<dbReference type="EC" id="3.4.22.40" evidence="4"/>
<dbReference type="InterPro" id="IPR000209">
    <property type="entry name" value="Peptidase_S8/S53_dom"/>
</dbReference>
<dbReference type="PROSITE" id="PS51829">
    <property type="entry name" value="P_HOMO_B"/>
    <property type="match status" value="1"/>
</dbReference>
<evidence type="ECO:0000256" key="16">
    <source>
        <dbReference type="ARBA" id="ARBA00025347"/>
    </source>
</evidence>
<evidence type="ECO:0000256" key="7">
    <source>
        <dbReference type="ARBA" id="ARBA00022692"/>
    </source>
</evidence>
<evidence type="ECO:0000256" key="24">
    <source>
        <dbReference type="SAM" id="MobiDB-lite"/>
    </source>
</evidence>
<dbReference type="InterPro" id="IPR038765">
    <property type="entry name" value="Papain-like_cys_pep_sf"/>
</dbReference>
<evidence type="ECO:0000256" key="25">
    <source>
        <dbReference type="SAM" id="Phobius"/>
    </source>
</evidence>
<dbReference type="InterPro" id="IPR025660">
    <property type="entry name" value="Pept_his_AS"/>
</dbReference>
<feature type="compositionally biased region" description="Basic and acidic residues" evidence="24">
    <location>
        <begin position="1134"/>
        <end position="1148"/>
    </location>
</feature>
<keyword evidence="11" id="KW-0106">Calcium</keyword>
<evidence type="ECO:0000256" key="8">
    <source>
        <dbReference type="ARBA" id="ARBA00022729"/>
    </source>
</evidence>
<evidence type="ECO:0000256" key="12">
    <source>
        <dbReference type="ARBA" id="ARBA00022989"/>
    </source>
</evidence>
<dbReference type="CDD" id="cd00585">
    <property type="entry name" value="Peptidase_C1B"/>
    <property type="match status" value="1"/>
</dbReference>
<evidence type="ECO:0000259" key="26">
    <source>
        <dbReference type="PROSITE" id="PS51829"/>
    </source>
</evidence>
<evidence type="ECO:0000256" key="18">
    <source>
        <dbReference type="ARBA" id="ARBA00030627"/>
    </source>
</evidence>
<dbReference type="PROSITE" id="PS00137">
    <property type="entry name" value="SUBTILASE_HIS"/>
    <property type="match status" value="1"/>
</dbReference>
<dbReference type="SUPFAM" id="SSF49785">
    <property type="entry name" value="Galactose-binding domain-like"/>
    <property type="match status" value="1"/>
</dbReference>
<dbReference type="PRINTS" id="PR00723">
    <property type="entry name" value="SUBTILISIN"/>
</dbReference>
<evidence type="ECO:0000256" key="4">
    <source>
        <dbReference type="ARBA" id="ARBA00012465"/>
    </source>
</evidence>
<dbReference type="InterPro" id="IPR008979">
    <property type="entry name" value="Galactose-bd-like_sf"/>
</dbReference>
<dbReference type="PROSITE" id="PS00138">
    <property type="entry name" value="SUBTILASE_SER"/>
    <property type="match status" value="1"/>
</dbReference>
<dbReference type="PANTHER" id="PTHR42884:SF14">
    <property type="entry name" value="NEUROENDOCRINE CONVERTASE 1"/>
    <property type="match status" value="1"/>
</dbReference>
<gene>
    <name evidence="27" type="ORF">BON22_2170</name>
</gene>
<dbReference type="InterPro" id="IPR000169">
    <property type="entry name" value="Pept_cys_AS"/>
</dbReference>
<keyword evidence="7 25" id="KW-0812">Transmembrane</keyword>
<dbReference type="InterPro" id="IPR023828">
    <property type="entry name" value="Peptidase_S8_Ser-AS"/>
</dbReference>
<dbReference type="PROSITE" id="PS00639">
    <property type="entry name" value="THIOL_PROTEASE_HIS"/>
    <property type="match status" value="1"/>
</dbReference>
<keyword evidence="28" id="KW-1185">Reference proteome</keyword>
<dbReference type="AlphaFoldDB" id="A0A1V2L8N7"/>
<dbReference type="Gene3D" id="3.40.50.200">
    <property type="entry name" value="Peptidase S8/S53 domain"/>
    <property type="match status" value="1"/>
</dbReference>
<evidence type="ECO:0000256" key="15">
    <source>
        <dbReference type="ARBA" id="ARBA00023180"/>
    </source>
</evidence>
<comment type="catalytic activity">
    <reaction evidence="1">
        <text>Inactivates bleomycin B2 (a cytotoxic glycometallopeptide) by hydrolysis of a carboxyamide bond of beta-aminoalanine, but also shows general aminopeptidase activity. The specificity varies somewhat with source, but amino acid arylamides of Met, Leu and Ala are preferred.</text>
        <dbReference type="EC" id="3.4.22.40"/>
    </reaction>
</comment>
<comment type="function">
    <text evidence="16">The normal physiological role of the enzyme is unknown, but it is not essential for the viability of yeast cells. Has aminopeptidase activity, shortening substrate peptides sequentially by 1 amino acid. Has bleomycin hydrolase activity, which can protect the cell from the toxic effects of bleomycin. Has homocysteine-thiolactonase activity, protecting the cell against homocysteine toxicity. Acts as a repressor in the GAL4 regulatory system, but this does not require either the peptidase or nucleic acid-binding activities.</text>
</comment>
<evidence type="ECO:0000256" key="22">
    <source>
        <dbReference type="PIRSR" id="PIRSR615500-1"/>
    </source>
</evidence>
<dbReference type="Gene3D" id="3.90.70.10">
    <property type="entry name" value="Cysteine proteinases"/>
    <property type="match status" value="1"/>
</dbReference>
<dbReference type="PANTHER" id="PTHR42884">
    <property type="entry name" value="PROPROTEIN CONVERTASE SUBTILISIN/KEXIN-RELATED"/>
    <property type="match status" value="1"/>
</dbReference>
<dbReference type="GO" id="GO:0016485">
    <property type="term" value="P:protein processing"/>
    <property type="evidence" value="ECO:0007669"/>
    <property type="project" value="TreeGrafter"/>
</dbReference>
<evidence type="ECO:0000256" key="1">
    <source>
        <dbReference type="ARBA" id="ARBA00000423"/>
    </source>
</evidence>
<feature type="region of interest" description="Disordered" evidence="24">
    <location>
        <begin position="1216"/>
        <end position="1269"/>
    </location>
</feature>
<keyword evidence="12 25" id="KW-1133">Transmembrane helix</keyword>
<comment type="similarity">
    <text evidence="3">Belongs to the peptidase S8 family. Furin subfamily.</text>
</comment>
<evidence type="ECO:0000313" key="27">
    <source>
        <dbReference type="EMBL" id="ONH68259.1"/>
    </source>
</evidence>
<dbReference type="InterPro" id="IPR004134">
    <property type="entry name" value="Peptidase_C1B"/>
</dbReference>
<dbReference type="PROSITE" id="PS00139">
    <property type="entry name" value="THIOL_PROTEASE_CYS"/>
    <property type="match status" value="1"/>
</dbReference>
<comment type="subunit">
    <text evidence="17">Homohexamer. Binds to nucleic acids. Binds single-stranded DNA and RNA with higher affinity than double-stranded DNA.</text>
</comment>
<dbReference type="FunFam" id="2.60.120.260:FF:000026">
    <property type="entry name" value="proprotein convertase subtilisin/kexin type 7"/>
    <property type="match status" value="1"/>
</dbReference>
<dbReference type="GO" id="GO:0007323">
    <property type="term" value="P:peptide pheromone maturation"/>
    <property type="evidence" value="ECO:0007669"/>
    <property type="project" value="UniProtKB-ARBA"/>
</dbReference>
<evidence type="ECO:0000313" key="28">
    <source>
        <dbReference type="Proteomes" id="UP000189513"/>
    </source>
</evidence>
<dbReference type="GO" id="GO:0005802">
    <property type="term" value="C:trans-Golgi network"/>
    <property type="evidence" value="ECO:0007669"/>
    <property type="project" value="TreeGrafter"/>
</dbReference>
<evidence type="ECO:0000256" key="9">
    <source>
        <dbReference type="ARBA" id="ARBA00022801"/>
    </source>
</evidence>
<evidence type="ECO:0000256" key="6">
    <source>
        <dbReference type="ARBA" id="ARBA00022670"/>
    </source>
</evidence>
<dbReference type="GO" id="GO:0004252">
    <property type="term" value="F:serine-type endopeptidase activity"/>
    <property type="evidence" value="ECO:0007669"/>
    <property type="project" value="UniProtKB-UniRule"/>
</dbReference>
<organism evidence="27 28">
    <name type="scientific">Cyberlindnera fabianii</name>
    <name type="common">Yeast</name>
    <name type="synonym">Hansenula fabianii</name>
    <dbReference type="NCBI Taxonomy" id="36022"/>
    <lineage>
        <taxon>Eukaryota</taxon>
        <taxon>Fungi</taxon>
        <taxon>Dikarya</taxon>
        <taxon>Ascomycota</taxon>
        <taxon>Saccharomycotina</taxon>
        <taxon>Saccharomycetes</taxon>
        <taxon>Phaffomycetales</taxon>
        <taxon>Phaffomycetaceae</taxon>
        <taxon>Cyberlindnera</taxon>
    </lineage>
</organism>
<proteinExistence type="inferred from homology"/>
<keyword evidence="9 23" id="KW-0378">Hydrolase</keyword>
<feature type="domain" description="P/Homo B" evidence="26">
    <location>
        <begin position="952"/>
        <end position="1081"/>
    </location>
</feature>
<feature type="active site" description="Charge relay system" evidence="22 23">
    <location>
        <position position="707"/>
    </location>
</feature>
<dbReference type="STRING" id="36022.A0A1V2L8N7"/>
<evidence type="ECO:0000256" key="19">
    <source>
        <dbReference type="ARBA" id="ARBA00031564"/>
    </source>
</evidence>
<accession>A0A1V2L8N7</accession>
<dbReference type="SUPFAM" id="SSF54001">
    <property type="entry name" value="Cysteine proteinases"/>
    <property type="match status" value="1"/>
</dbReference>
<dbReference type="VEuPathDB" id="FungiDB:BON22_2170"/>
<keyword evidence="15" id="KW-0325">Glycoprotein</keyword>
<evidence type="ECO:0000256" key="21">
    <source>
        <dbReference type="ARBA" id="ARBA00032353"/>
    </source>
</evidence>
<dbReference type="Pfam" id="PF00082">
    <property type="entry name" value="Peptidase_S8"/>
    <property type="match status" value="1"/>
</dbReference>
<feature type="active site" description="Charge relay system" evidence="22 23">
    <location>
        <position position="669"/>
    </location>
</feature>
<keyword evidence="14" id="KW-0865">Zymogen</keyword>
<evidence type="ECO:0000256" key="17">
    <source>
        <dbReference type="ARBA" id="ARBA00026080"/>
    </source>
</evidence>
<dbReference type="InterPro" id="IPR022398">
    <property type="entry name" value="Peptidase_S8_His-AS"/>
</dbReference>
<feature type="compositionally biased region" description="Acidic residues" evidence="24">
    <location>
        <begin position="1236"/>
        <end position="1247"/>
    </location>
</feature>
<dbReference type="InterPro" id="IPR002884">
    <property type="entry name" value="P_dom"/>
</dbReference>
<evidence type="ECO:0000256" key="2">
    <source>
        <dbReference type="ARBA" id="ARBA00004370"/>
    </source>
</evidence>
<evidence type="ECO:0000256" key="14">
    <source>
        <dbReference type="ARBA" id="ARBA00023145"/>
    </source>
</evidence>
<keyword evidence="13 25" id="KW-0472">Membrane</keyword>
<dbReference type="EMBL" id="MPUK01000003">
    <property type="protein sequence ID" value="ONH68259.1"/>
    <property type="molecule type" value="Genomic_DNA"/>
</dbReference>
<evidence type="ECO:0000256" key="20">
    <source>
        <dbReference type="ARBA" id="ARBA00031859"/>
    </source>
</evidence>
<keyword evidence="10 23" id="KW-0720">Serine protease</keyword>
<dbReference type="InterPro" id="IPR036852">
    <property type="entry name" value="Peptidase_S8/S53_dom_sf"/>
</dbReference>
<dbReference type="InterPro" id="IPR015500">
    <property type="entry name" value="Peptidase_S8_subtilisin-rel"/>
</dbReference>
<comment type="caution">
    <text evidence="27">The sequence shown here is derived from an EMBL/GenBank/DDBJ whole genome shotgun (WGS) entry which is preliminary data.</text>
</comment>
<keyword evidence="6 23" id="KW-0645">Protease</keyword>
<protein>
    <recommendedName>
        <fullName evidence="5">Cysteine proteinase 1, mitochondrial</fullName>
        <ecNumber evidence="4">3.4.22.40</ecNumber>
    </recommendedName>
    <alternativeName>
        <fullName evidence="18">Bleomycin hydrolase</fullName>
    </alternativeName>
    <alternativeName>
        <fullName evidence="21">Homocysteine-thiolactonase</fullName>
    </alternativeName>
    <alternativeName>
        <fullName evidence="19">Leucine aminopeptidase 3</fullName>
    </alternativeName>
    <alternativeName>
        <fullName evidence="20">Y3</fullName>
    </alternativeName>
</protein>
<evidence type="ECO:0000256" key="10">
    <source>
        <dbReference type="ARBA" id="ARBA00022825"/>
    </source>
</evidence>
<evidence type="ECO:0000256" key="13">
    <source>
        <dbReference type="ARBA" id="ARBA00023136"/>
    </source>
</evidence>
<dbReference type="SUPFAM" id="SSF52743">
    <property type="entry name" value="Subtilisin-like"/>
    <property type="match status" value="1"/>
</dbReference>
<dbReference type="GO" id="GO:0070005">
    <property type="term" value="F:cysteine-type aminopeptidase activity"/>
    <property type="evidence" value="ECO:0007669"/>
    <property type="project" value="InterPro"/>
</dbReference>
<keyword evidence="8" id="KW-0732">Signal</keyword>
<feature type="active site" description="Charge relay system" evidence="22 23">
    <location>
        <position position="878"/>
    </location>
</feature>
<name>A0A1V2L8N7_CYBFA</name>
<dbReference type="PROSITE" id="PS51892">
    <property type="entry name" value="SUBTILASE"/>
    <property type="match status" value="1"/>
</dbReference>
<dbReference type="FunFam" id="3.40.50.200:FF:000005">
    <property type="entry name" value="Proprotein convertase subtilisin/kexin type 7"/>
    <property type="match status" value="1"/>
</dbReference>
<comment type="subcellular location">
    <subcellularLocation>
        <location evidence="2">Membrane</location>
    </subcellularLocation>
</comment>
<feature type="compositionally biased region" description="Low complexity" evidence="24">
    <location>
        <begin position="1121"/>
        <end position="1133"/>
    </location>
</feature>
<evidence type="ECO:0000256" key="11">
    <source>
        <dbReference type="ARBA" id="ARBA00022837"/>
    </source>
</evidence>
<dbReference type="Gene3D" id="2.60.120.260">
    <property type="entry name" value="Galactose-binding domain-like"/>
    <property type="match status" value="1"/>
</dbReference>
<dbReference type="Pfam" id="PF01483">
    <property type="entry name" value="P_proprotein"/>
    <property type="match status" value="1"/>
</dbReference>
<reference evidence="28" key="1">
    <citation type="journal article" date="2017" name="Genome Announc.">
        <title>Genome sequences of Cyberlindnera fabianii 65, Pichia kudriavzevii 129, and Saccharomyces cerevisiae 131 isolated from fermented masau fruits in Zimbabwe.</title>
        <authorList>
            <person name="van Rijswijck I.M.H."/>
            <person name="Derks M.F.L."/>
            <person name="Abee T."/>
            <person name="de Ridder D."/>
            <person name="Smid E.J."/>
        </authorList>
    </citation>
    <scope>NUCLEOTIDE SEQUENCE [LARGE SCALE GENOMIC DNA]</scope>
    <source>
        <strain evidence="28">65</strain>
    </source>
</reference>
<evidence type="ECO:0000256" key="5">
    <source>
        <dbReference type="ARBA" id="ARBA00016900"/>
    </source>
</evidence>
<dbReference type="InterPro" id="IPR034182">
    <property type="entry name" value="Kexin/furin"/>
</dbReference>
<dbReference type="CDD" id="cd04059">
    <property type="entry name" value="Peptidases_S8_Protein_convertases_Kexins_Furin-like"/>
    <property type="match status" value="1"/>
</dbReference>
<dbReference type="Pfam" id="PF03051">
    <property type="entry name" value="Peptidase_C1_2"/>
    <property type="match status" value="1"/>
</dbReference>
<feature type="compositionally biased region" description="Basic and acidic residues" evidence="24">
    <location>
        <begin position="1256"/>
        <end position="1269"/>
    </location>
</feature>
<evidence type="ECO:0000256" key="3">
    <source>
        <dbReference type="ARBA" id="ARBA00005325"/>
    </source>
</evidence>
<feature type="transmembrane region" description="Helical" evidence="25">
    <location>
        <begin position="1162"/>
        <end position="1180"/>
    </location>
</feature>
<dbReference type="GO" id="GO:0000139">
    <property type="term" value="C:Golgi membrane"/>
    <property type="evidence" value="ECO:0007669"/>
    <property type="project" value="TreeGrafter"/>
</dbReference>
<dbReference type="Proteomes" id="UP000189513">
    <property type="component" value="Unassembled WGS sequence"/>
</dbReference>
<evidence type="ECO:0000256" key="23">
    <source>
        <dbReference type="PROSITE-ProRule" id="PRU01240"/>
    </source>
</evidence>